<dbReference type="Pfam" id="PF00196">
    <property type="entry name" value="GerE"/>
    <property type="match status" value="1"/>
</dbReference>
<organism evidence="5 6">
    <name type="scientific">Nitrospirillum viridazoti CBAmc</name>
    <dbReference type="NCBI Taxonomy" id="1441467"/>
    <lineage>
        <taxon>Bacteria</taxon>
        <taxon>Pseudomonadati</taxon>
        <taxon>Pseudomonadota</taxon>
        <taxon>Alphaproteobacteria</taxon>
        <taxon>Rhodospirillales</taxon>
        <taxon>Azospirillaceae</taxon>
        <taxon>Nitrospirillum</taxon>
        <taxon>Nitrospirillum viridazoti</taxon>
    </lineage>
</organism>
<dbReference type="Pfam" id="PF03472">
    <property type="entry name" value="Autoind_bind"/>
    <property type="match status" value="1"/>
</dbReference>
<dbReference type="KEGG" id="nao:Y958_16645"/>
<dbReference type="EMBL" id="CP022111">
    <property type="protein sequence ID" value="ASG22556.1"/>
    <property type="molecule type" value="Genomic_DNA"/>
</dbReference>
<dbReference type="Gene3D" id="1.10.10.10">
    <property type="entry name" value="Winged helix-like DNA-binding domain superfamily/Winged helix DNA-binding domain"/>
    <property type="match status" value="1"/>
</dbReference>
<feature type="domain" description="HTH luxR-type" evidence="4">
    <location>
        <begin position="188"/>
        <end position="253"/>
    </location>
</feature>
<reference evidence="5 6" key="1">
    <citation type="submission" date="2017-06" db="EMBL/GenBank/DDBJ databases">
        <title>Complete genome sequence of Nitrospirillum amazonense strain CBAmC, an endophytic nitrogen-fixing and plant growth-promoting bacterium, isolated from sugarcane.</title>
        <authorList>
            <person name="Schwab S."/>
            <person name="dos Santos Teixeira K.R."/>
            <person name="Simoes Araujo J.L."/>
            <person name="Soares Vidal M."/>
            <person name="Borges de Freitas H.R."/>
            <person name="Rivello Crivelaro A.L."/>
            <person name="Bueno de Camargo Nunes A."/>
            <person name="dos Santos C.M."/>
            <person name="Palmeira da Silva Rosa D."/>
            <person name="da Silva Padilha D."/>
            <person name="da Silva E."/>
            <person name="Araujo Terra L."/>
            <person name="Soares Mendes V."/>
            <person name="Farinelli L."/>
            <person name="Magalhaes Cruz L."/>
            <person name="Baldani J.I."/>
        </authorList>
    </citation>
    <scope>NUCLEOTIDE SEQUENCE [LARGE SCALE GENOMIC DNA]</scope>
    <source>
        <strain evidence="5 6">CBAmC</strain>
    </source>
</reference>
<protein>
    <recommendedName>
        <fullName evidence="4">HTH luxR-type domain-containing protein</fullName>
    </recommendedName>
</protein>
<dbReference type="GO" id="GO:0006355">
    <property type="term" value="P:regulation of DNA-templated transcription"/>
    <property type="evidence" value="ECO:0007669"/>
    <property type="project" value="InterPro"/>
</dbReference>
<dbReference type="GO" id="GO:0003677">
    <property type="term" value="F:DNA binding"/>
    <property type="evidence" value="ECO:0007669"/>
    <property type="project" value="UniProtKB-KW"/>
</dbReference>
<dbReference type="InterPro" id="IPR036388">
    <property type="entry name" value="WH-like_DNA-bd_sf"/>
</dbReference>
<dbReference type="Proteomes" id="UP000197153">
    <property type="component" value="Chromosome 2"/>
</dbReference>
<dbReference type="CDD" id="cd06170">
    <property type="entry name" value="LuxR_C_like"/>
    <property type="match status" value="1"/>
</dbReference>
<keyword evidence="1" id="KW-0805">Transcription regulation</keyword>
<sequence>MAMRKIEDMLSAFTSAGTLDDLKNALDRQVANLGFDAASYVDVRRLPIAEEPVPFYQTSLRKDFLETYLAEDLLGYDPVVNRAATTNAPFTWADVPEFRPARGGGRGARNRARQVMEIARDFGYRQGFVLPLHAVDGHGFPASALISLFWRQEPDLLDRPEHRPAWLRLAGSFYHERALNLRREVALPPLVPPSLTDRERECLVWACRGKTRAETADIMGVSDRTVEFHLTNTMRKLGVHSKYHAIAVAVQLRLIAP</sequence>
<dbReference type="Gene3D" id="3.30.450.80">
    <property type="entry name" value="Transcription factor LuxR-like, autoinducer-binding domain"/>
    <property type="match status" value="1"/>
</dbReference>
<evidence type="ECO:0000256" key="1">
    <source>
        <dbReference type="ARBA" id="ARBA00023015"/>
    </source>
</evidence>
<gene>
    <name evidence="5" type="ORF">Y958_16645</name>
</gene>
<proteinExistence type="predicted"/>
<dbReference type="SUPFAM" id="SSF46894">
    <property type="entry name" value="C-terminal effector domain of the bipartite response regulators"/>
    <property type="match status" value="1"/>
</dbReference>
<keyword evidence="2" id="KW-0238">DNA-binding</keyword>
<evidence type="ECO:0000313" key="6">
    <source>
        <dbReference type="Proteomes" id="UP000197153"/>
    </source>
</evidence>
<dbReference type="PANTHER" id="PTHR44688:SF16">
    <property type="entry name" value="DNA-BINDING TRANSCRIPTIONAL ACTIVATOR DEVR_DOSR"/>
    <property type="match status" value="1"/>
</dbReference>
<evidence type="ECO:0000256" key="2">
    <source>
        <dbReference type="ARBA" id="ARBA00023125"/>
    </source>
</evidence>
<evidence type="ECO:0000259" key="4">
    <source>
        <dbReference type="PROSITE" id="PS50043"/>
    </source>
</evidence>
<accession>A0A248JVL0</accession>
<keyword evidence="3" id="KW-0804">Transcription</keyword>
<dbReference type="AlphaFoldDB" id="A0A248JVL0"/>
<dbReference type="PANTHER" id="PTHR44688">
    <property type="entry name" value="DNA-BINDING TRANSCRIPTIONAL ACTIVATOR DEVR_DOSR"/>
    <property type="match status" value="1"/>
</dbReference>
<evidence type="ECO:0000313" key="5">
    <source>
        <dbReference type="EMBL" id="ASG22556.1"/>
    </source>
</evidence>
<dbReference type="PRINTS" id="PR00038">
    <property type="entry name" value="HTHLUXR"/>
</dbReference>
<dbReference type="InterPro" id="IPR005143">
    <property type="entry name" value="TF_LuxR_autoind-bd_dom"/>
</dbReference>
<dbReference type="InterPro" id="IPR016032">
    <property type="entry name" value="Sig_transdc_resp-reg_C-effctor"/>
</dbReference>
<evidence type="ECO:0000256" key="3">
    <source>
        <dbReference type="ARBA" id="ARBA00023163"/>
    </source>
</evidence>
<keyword evidence="6" id="KW-1185">Reference proteome</keyword>
<dbReference type="InterPro" id="IPR036693">
    <property type="entry name" value="TF_LuxR_autoind-bd_dom_sf"/>
</dbReference>
<dbReference type="SUPFAM" id="SSF75516">
    <property type="entry name" value="Pheromone-binding domain of LuxR-like quorum-sensing transcription factors"/>
    <property type="match status" value="1"/>
</dbReference>
<dbReference type="SMART" id="SM00421">
    <property type="entry name" value="HTH_LUXR"/>
    <property type="match status" value="1"/>
</dbReference>
<dbReference type="PROSITE" id="PS50043">
    <property type="entry name" value="HTH_LUXR_2"/>
    <property type="match status" value="1"/>
</dbReference>
<name>A0A248JVL0_9PROT</name>
<dbReference type="InterPro" id="IPR000792">
    <property type="entry name" value="Tscrpt_reg_LuxR_C"/>
</dbReference>